<keyword evidence="2" id="KW-0732">Signal</keyword>
<feature type="signal peptide" evidence="2">
    <location>
        <begin position="1"/>
        <end position="15"/>
    </location>
</feature>
<keyword evidence="4" id="KW-1185">Reference proteome</keyword>
<gene>
    <name evidence="3" type="ORF">CTAYLR_008291</name>
</gene>
<dbReference type="Proteomes" id="UP001230188">
    <property type="component" value="Unassembled WGS sequence"/>
</dbReference>
<organism evidence="3 4">
    <name type="scientific">Chrysophaeum taylorii</name>
    <dbReference type="NCBI Taxonomy" id="2483200"/>
    <lineage>
        <taxon>Eukaryota</taxon>
        <taxon>Sar</taxon>
        <taxon>Stramenopiles</taxon>
        <taxon>Ochrophyta</taxon>
        <taxon>Pelagophyceae</taxon>
        <taxon>Pelagomonadales</taxon>
        <taxon>Pelagomonadaceae</taxon>
        <taxon>Chrysophaeum</taxon>
    </lineage>
</organism>
<feature type="transmembrane region" description="Helical" evidence="1">
    <location>
        <begin position="79"/>
        <end position="101"/>
    </location>
</feature>
<evidence type="ECO:0000313" key="3">
    <source>
        <dbReference type="EMBL" id="KAJ8599150.1"/>
    </source>
</evidence>
<reference evidence="3" key="1">
    <citation type="submission" date="2023-01" db="EMBL/GenBank/DDBJ databases">
        <title>Metagenome sequencing of chrysophaentin producing Chrysophaeum taylorii.</title>
        <authorList>
            <person name="Davison J."/>
            <person name="Bewley C."/>
        </authorList>
    </citation>
    <scope>NUCLEOTIDE SEQUENCE</scope>
    <source>
        <strain evidence="3">NIES-1699</strain>
    </source>
</reference>
<evidence type="ECO:0000256" key="2">
    <source>
        <dbReference type="SAM" id="SignalP"/>
    </source>
</evidence>
<evidence type="ECO:0000256" key="1">
    <source>
        <dbReference type="SAM" id="Phobius"/>
    </source>
</evidence>
<keyword evidence="1" id="KW-1133">Transmembrane helix</keyword>
<feature type="transmembrane region" description="Helical" evidence="1">
    <location>
        <begin position="152"/>
        <end position="170"/>
    </location>
</feature>
<name>A0AAD7U6G7_9STRA</name>
<keyword evidence="1" id="KW-0472">Membrane</keyword>
<feature type="transmembrane region" description="Helical" evidence="1">
    <location>
        <begin position="113"/>
        <end position="132"/>
    </location>
</feature>
<dbReference type="Pfam" id="PF06966">
    <property type="entry name" value="DUF1295"/>
    <property type="match status" value="1"/>
</dbReference>
<dbReference type="PANTHER" id="PTHR32251:SF17">
    <property type="entry name" value="STEROID 5-ALPHA REDUCTASE C-TERMINAL DOMAIN-CONTAINING PROTEIN"/>
    <property type="match status" value="1"/>
</dbReference>
<proteinExistence type="predicted"/>
<protein>
    <recommendedName>
        <fullName evidence="5">Steroid 5-alpha reductase C-terminal domain-containing protein</fullName>
    </recommendedName>
</protein>
<accession>A0AAD7U6G7</accession>
<sequence length="292" mass="30911">MRLLLFGGIFLASGASPKKKRPAIVVGSLARSAKVLGAANALGFGISVATGSHVHLDLIGTGAFTVAAAATRGRALRTAVSATCVGAWATRLASFLFFRALKMGHDARLEETLSTVPGAFSFWLVSFAWGWLTMLPHTLAADNPRPPSLGPWSTIAGLLFVVGIATEVSADFQKWAFKQQQDPKASFCNVGVWSVSQHPNYFGNLCLWTGIWLLNVPALLATPGKLVASTLCPLFLTTLFVGQSAGWIGPALELADKKYGALPEYQAYKANTPLIVPYPIPLLKALAAAAFA</sequence>
<dbReference type="InterPro" id="IPR010721">
    <property type="entry name" value="UstE-like"/>
</dbReference>
<evidence type="ECO:0000313" key="4">
    <source>
        <dbReference type="Proteomes" id="UP001230188"/>
    </source>
</evidence>
<evidence type="ECO:0008006" key="5">
    <source>
        <dbReference type="Google" id="ProtNLM"/>
    </source>
</evidence>
<dbReference type="PANTHER" id="PTHR32251">
    <property type="entry name" value="3-OXO-5-ALPHA-STEROID 4-DEHYDROGENASE"/>
    <property type="match status" value="1"/>
</dbReference>
<keyword evidence="1" id="KW-0812">Transmembrane</keyword>
<dbReference type="EMBL" id="JAQMWT010000586">
    <property type="protein sequence ID" value="KAJ8599150.1"/>
    <property type="molecule type" value="Genomic_DNA"/>
</dbReference>
<comment type="caution">
    <text evidence="3">The sequence shown here is derived from an EMBL/GenBank/DDBJ whole genome shotgun (WGS) entry which is preliminary data.</text>
</comment>
<dbReference type="GO" id="GO:0016020">
    <property type="term" value="C:membrane"/>
    <property type="evidence" value="ECO:0007669"/>
    <property type="project" value="TreeGrafter"/>
</dbReference>
<feature type="chain" id="PRO_5042231035" description="Steroid 5-alpha reductase C-terminal domain-containing protein" evidence="2">
    <location>
        <begin position="16"/>
        <end position="292"/>
    </location>
</feature>
<dbReference type="AlphaFoldDB" id="A0AAD7U6G7"/>
<dbReference type="Gene3D" id="1.20.120.1630">
    <property type="match status" value="1"/>
</dbReference>